<name>I7M090_TETTS</name>
<feature type="compositionally biased region" description="Low complexity" evidence="4">
    <location>
        <begin position="424"/>
        <end position="504"/>
    </location>
</feature>
<dbReference type="FunFam" id="3.30.70.330:FF:000013">
    <property type="entry name" value="CUGBP Elav-like family member 1 isoform 2"/>
    <property type="match status" value="1"/>
</dbReference>
<dbReference type="Pfam" id="PF00076">
    <property type="entry name" value="RRM_1"/>
    <property type="match status" value="3"/>
</dbReference>
<evidence type="ECO:0000256" key="1">
    <source>
        <dbReference type="ARBA" id="ARBA00022737"/>
    </source>
</evidence>
<keyword evidence="7" id="KW-1185">Reference proteome</keyword>
<evidence type="ECO:0000313" key="6">
    <source>
        <dbReference type="EMBL" id="EAR85694.2"/>
    </source>
</evidence>
<evidence type="ECO:0000256" key="3">
    <source>
        <dbReference type="PROSITE-ProRule" id="PRU00176"/>
    </source>
</evidence>
<feature type="compositionally biased region" description="Low complexity" evidence="4">
    <location>
        <begin position="1"/>
        <end position="11"/>
    </location>
</feature>
<feature type="compositionally biased region" description="Polar residues" evidence="4">
    <location>
        <begin position="549"/>
        <end position="558"/>
    </location>
</feature>
<feature type="compositionally biased region" description="Basic and acidic residues" evidence="4">
    <location>
        <begin position="19"/>
        <end position="28"/>
    </location>
</feature>
<organism evidence="6 7">
    <name type="scientific">Tetrahymena thermophila (strain SB210)</name>
    <dbReference type="NCBI Taxonomy" id="312017"/>
    <lineage>
        <taxon>Eukaryota</taxon>
        <taxon>Sar</taxon>
        <taxon>Alveolata</taxon>
        <taxon>Ciliophora</taxon>
        <taxon>Intramacronucleata</taxon>
        <taxon>Oligohymenophorea</taxon>
        <taxon>Hymenostomatida</taxon>
        <taxon>Tetrahymenina</taxon>
        <taxon>Tetrahymenidae</taxon>
        <taxon>Tetrahymena</taxon>
    </lineage>
</organism>
<dbReference type="InterPro" id="IPR012677">
    <property type="entry name" value="Nucleotide-bd_a/b_plait_sf"/>
</dbReference>
<keyword evidence="2 3" id="KW-0694">RNA-binding</keyword>
<dbReference type="GO" id="GO:0009967">
    <property type="term" value="P:positive regulation of signal transduction"/>
    <property type="evidence" value="ECO:0007669"/>
    <property type="project" value="UniProtKB-ARBA"/>
</dbReference>
<feature type="compositionally biased region" description="Low complexity" evidence="4">
    <location>
        <begin position="351"/>
        <end position="363"/>
    </location>
</feature>
<dbReference type="InterPro" id="IPR052462">
    <property type="entry name" value="SLIRP/GR-RBP-like"/>
</dbReference>
<feature type="compositionally biased region" description="Low complexity" evidence="4">
    <location>
        <begin position="263"/>
        <end position="287"/>
    </location>
</feature>
<dbReference type="Gene3D" id="3.30.70.330">
    <property type="match status" value="3"/>
</dbReference>
<feature type="compositionally biased region" description="Low complexity" evidence="4">
    <location>
        <begin position="380"/>
        <end position="417"/>
    </location>
</feature>
<evidence type="ECO:0000256" key="2">
    <source>
        <dbReference type="ARBA" id="ARBA00022884"/>
    </source>
</evidence>
<reference evidence="7" key="1">
    <citation type="journal article" date="2006" name="PLoS Biol.">
        <title>Macronuclear genome sequence of the ciliate Tetrahymena thermophila, a model eukaryote.</title>
        <authorList>
            <person name="Eisen J.A."/>
            <person name="Coyne R.S."/>
            <person name="Wu M."/>
            <person name="Wu D."/>
            <person name="Thiagarajan M."/>
            <person name="Wortman J.R."/>
            <person name="Badger J.H."/>
            <person name="Ren Q."/>
            <person name="Amedeo P."/>
            <person name="Jones K.M."/>
            <person name="Tallon L.J."/>
            <person name="Delcher A.L."/>
            <person name="Salzberg S.L."/>
            <person name="Silva J.C."/>
            <person name="Haas B.J."/>
            <person name="Majoros W.H."/>
            <person name="Farzad M."/>
            <person name="Carlton J.M."/>
            <person name="Smith R.K. Jr."/>
            <person name="Garg J."/>
            <person name="Pearlman R.E."/>
            <person name="Karrer K.M."/>
            <person name="Sun L."/>
            <person name="Manning G."/>
            <person name="Elde N.C."/>
            <person name="Turkewitz A.P."/>
            <person name="Asai D.J."/>
            <person name="Wilkes D.E."/>
            <person name="Wang Y."/>
            <person name="Cai H."/>
            <person name="Collins K."/>
            <person name="Stewart B.A."/>
            <person name="Lee S.R."/>
            <person name="Wilamowska K."/>
            <person name="Weinberg Z."/>
            <person name="Ruzzo W.L."/>
            <person name="Wloga D."/>
            <person name="Gaertig J."/>
            <person name="Frankel J."/>
            <person name="Tsao C.-C."/>
            <person name="Gorovsky M.A."/>
            <person name="Keeling P.J."/>
            <person name="Waller R.F."/>
            <person name="Patron N.J."/>
            <person name="Cherry J.M."/>
            <person name="Stover N.A."/>
            <person name="Krieger C.J."/>
            <person name="del Toro C."/>
            <person name="Ryder H.F."/>
            <person name="Williamson S.C."/>
            <person name="Barbeau R.A."/>
            <person name="Hamilton E.P."/>
            <person name="Orias E."/>
        </authorList>
    </citation>
    <scope>NUCLEOTIDE SEQUENCE [LARGE SCALE GENOMIC DNA]</scope>
    <source>
        <strain evidence="7">SB210</strain>
    </source>
</reference>
<dbReference type="eggNOG" id="KOG0144">
    <property type="taxonomic scope" value="Eukaryota"/>
</dbReference>
<proteinExistence type="predicted"/>
<feature type="compositionally biased region" description="Low complexity" evidence="4">
    <location>
        <begin position="231"/>
        <end position="255"/>
    </location>
</feature>
<dbReference type="GO" id="GO:0005737">
    <property type="term" value="C:cytoplasm"/>
    <property type="evidence" value="ECO:0007669"/>
    <property type="project" value="UniProtKB-ARBA"/>
</dbReference>
<dbReference type="AlphaFoldDB" id="I7M090"/>
<accession>I7M090</accession>
<dbReference type="GO" id="GO:0003729">
    <property type="term" value="F:mRNA binding"/>
    <property type="evidence" value="ECO:0007669"/>
    <property type="project" value="UniProtKB-ARBA"/>
</dbReference>
<dbReference type="PANTHER" id="PTHR48027">
    <property type="entry name" value="HETEROGENEOUS NUCLEAR RIBONUCLEOPROTEIN 87F-RELATED"/>
    <property type="match status" value="1"/>
</dbReference>
<dbReference type="InParanoid" id="I7M090"/>
<dbReference type="FunFam" id="3.30.70.330:FF:000383">
    <property type="entry name" value="Sex lethal, isoform D"/>
    <property type="match status" value="1"/>
</dbReference>
<dbReference type="OrthoDB" id="267048at2759"/>
<dbReference type="eggNOG" id="KOG0146">
    <property type="taxonomic scope" value="Eukaryota"/>
</dbReference>
<dbReference type="EMBL" id="GG662536">
    <property type="protein sequence ID" value="EAR85694.2"/>
    <property type="molecule type" value="Genomic_DNA"/>
</dbReference>
<evidence type="ECO:0000313" key="7">
    <source>
        <dbReference type="Proteomes" id="UP000009168"/>
    </source>
</evidence>
<dbReference type="InterPro" id="IPR000504">
    <property type="entry name" value="RRM_dom"/>
</dbReference>
<feature type="region of interest" description="Disordered" evidence="4">
    <location>
        <begin position="1"/>
        <end position="43"/>
    </location>
</feature>
<dbReference type="FunCoup" id="I7M090">
    <property type="interactions" value="53"/>
</dbReference>
<feature type="compositionally biased region" description="Low complexity" evidence="4">
    <location>
        <begin position="528"/>
        <end position="547"/>
    </location>
</feature>
<sequence>MNSSSSSKSNKLGGQQYYHQEKHYKNAEQEDSNSSLENKSKGGQKYKRKQVEIKLFVGQIPKTWEENDLKTFFEKYGEIVKVQVIRDKNNQHKGCAFVVFASILCANIAIEALKATKLPGMQNNIQVKWADNEPDRLGIRQDQDYVLYVAHIPKNASEPEIRNVFENYGIVKEVDIPKDQSGTSRGFVFVKFENIEQAILAKQALHEKQVLNNQTQSLVVKFYDPKKKQTQGNQGPQQGQSGNSSNNYNNNGQGQPHHSNRDNQGQSNYYPSSSQPQMYSQGQQPNQRNSDNYNYQREQHSNYNQGSQSQGYRGGQGNYHGHHESKGSYNQNNQNYPRESANLNNSEHYDQPSQSFDSFQSHSSNFREQYGNQNLQQSQHNNGYPHHNRNNNSNNNNSNNSSNNNFQYSSSYPSNQPAGNNLSNQQFNQTYNNSNQSNDYNYQNPQQNDYVPPPQGQNNFQFNDYQQQHHSNNNGPVPNSANNNQIQQFNPYYNNENFDNYNNPQIHNEQPSFTPNQPPQQIPQHEINQPPLFNMPQQQQQPINPQPSLDISQPSSGYQEPIPAVEPNQQPIQQKAYIKYYTDDKVPYYYDTQTQSTSYDQPPLGSIIYNPDGTQEHVQPESIEQLQKFQQETGLAENKELEILSQKTTGPPGANLFIFHLPNDYRDSDLLRLFKKFGDLLSARVITRPDGSSKGYGFVSYTSPDGAQQAIQQMNGLQVGSKQKLKYEFQIKYNLHQIEKKLKVEVKKGQGDGDLPPSLSQNGYQPF</sequence>
<dbReference type="InterPro" id="IPR035979">
    <property type="entry name" value="RBD_domain_sf"/>
</dbReference>
<dbReference type="GO" id="GO:0010629">
    <property type="term" value="P:negative regulation of gene expression"/>
    <property type="evidence" value="ECO:0007669"/>
    <property type="project" value="UniProtKB-ARBA"/>
</dbReference>
<dbReference type="GeneID" id="7831498"/>
<dbReference type="RefSeq" id="XP_001033357.2">
    <property type="nucleotide sequence ID" value="XM_001033357.2"/>
</dbReference>
<evidence type="ECO:0000256" key="4">
    <source>
        <dbReference type="SAM" id="MobiDB-lite"/>
    </source>
</evidence>
<gene>
    <name evidence="6" type="ORF">TTHERM_00421020</name>
</gene>
<feature type="compositionally biased region" description="Polar residues" evidence="4">
    <location>
        <begin position="505"/>
        <end position="515"/>
    </location>
</feature>
<keyword evidence="1" id="KW-0677">Repeat</keyword>
<evidence type="ECO:0000259" key="5">
    <source>
        <dbReference type="PROSITE" id="PS50102"/>
    </source>
</evidence>
<dbReference type="KEGG" id="tet:TTHERM_00421020"/>
<feature type="domain" description="RRM" evidence="5">
    <location>
        <begin position="654"/>
        <end position="732"/>
    </location>
</feature>
<protein>
    <submittedName>
        <fullName evidence="6">RNA recognition motif protein</fullName>
    </submittedName>
</protein>
<dbReference type="Proteomes" id="UP000009168">
    <property type="component" value="Unassembled WGS sequence"/>
</dbReference>
<feature type="region of interest" description="Disordered" evidence="4">
    <location>
        <begin position="376"/>
        <end position="559"/>
    </location>
</feature>
<dbReference type="PROSITE" id="PS50102">
    <property type="entry name" value="RRM"/>
    <property type="match status" value="3"/>
</dbReference>
<dbReference type="SUPFAM" id="SSF54928">
    <property type="entry name" value="RNA-binding domain, RBD"/>
    <property type="match status" value="3"/>
</dbReference>
<feature type="domain" description="RRM" evidence="5">
    <location>
        <begin position="53"/>
        <end position="132"/>
    </location>
</feature>
<dbReference type="SMART" id="SM00360">
    <property type="entry name" value="RRM"/>
    <property type="match status" value="3"/>
</dbReference>
<feature type="domain" description="RRM" evidence="5">
    <location>
        <begin position="145"/>
        <end position="225"/>
    </location>
</feature>
<feature type="region of interest" description="Disordered" evidence="4">
    <location>
        <begin position="227"/>
        <end position="363"/>
    </location>
</feature>
<feature type="compositionally biased region" description="Polar residues" evidence="4">
    <location>
        <begin position="327"/>
        <end position="346"/>
    </location>
</feature>